<dbReference type="AlphaFoldDB" id="A0A080ZZ25"/>
<dbReference type="OrthoDB" id="98688at2759"/>
<protein>
    <submittedName>
        <fullName evidence="1">Uncharacterized protein</fullName>
    </submittedName>
</protein>
<comment type="caution">
    <text evidence="1">The sequence shown here is derived from an EMBL/GenBank/DDBJ whole genome shotgun (WGS) entry which is preliminary data.</text>
</comment>
<proteinExistence type="predicted"/>
<accession>A0A080ZZ25</accession>
<reference evidence="1 2" key="1">
    <citation type="submission" date="2013-11" db="EMBL/GenBank/DDBJ databases">
        <title>The Genome Sequence of Phytophthora parasitica P1976.</title>
        <authorList>
            <consortium name="The Broad Institute Genomics Platform"/>
            <person name="Russ C."/>
            <person name="Tyler B."/>
            <person name="Panabieres F."/>
            <person name="Shan W."/>
            <person name="Tripathy S."/>
            <person name="Grunwald N."/>
            <person name="Machado M."/>
            <person name="Johnson C.S."/>
            <person name="Walker B."/>
            <person name="Young S."/>
            <person name="Zeng Q."/>
            <person name="Gargeya S."/>
            <person name="Fitzgerald M."/>
            <person name="Haas B."/>
            <person name="Abouelleil A."/>
            <person name="Allen A.W."/>
            <person name="Alvarado L."/>
            <person name="Arachchi H.M."/>
            <person name="Berlin A.M."/>
            <person name="Chapman S.B."/>
            <person name="Gainer-Dewar J."/>
            <person name="Goldberg J."/>
            <person name="Griggs A."/>
            <person name="Gujja S."/>
            <person name="Hansen M."/>
            <person name="Howarth C."/>
            <person name="Imamovic A."/>
            <person name="Ireland A."/>
            <person name="Larimer J."/>
            <person name="McCowan C."/>
            <person name="Murphy C."/>
            <person name="Pearson M."/>
            <person name="Poon T.W."/>
            <person name="Priest M."/>
            <person name="Roberts A."/>
            <person name="Saif S."/>
            <person name="Shea T."/>
            <person name="Sisk P."/>
            <person name="Sykes S."/>
            <person name="Wortman J."/>
            <person name="Nusbaum C."/>
            <person name="Birren B."/>
        </authorList>
    </citation>
    <scope>NUCLEOTIDE SEQUENCE [LARGE SCALE GENOMIC DNA]</scope>
    <source>
        <strain evidence="1 2">P1976</strain>
    </source>
</reference>
<sequence>MSITKINAALASLDWKQVSRTRRGQIILLCGATEAQWKTYVKCDSREFKATQDIRSSQMEWIDGYIYIVELPSPAQDIYSFMFGKYLLSHPVVGSYLHTHGRAFVPNQQIYEPDESFGPTEETGVALPSDFLQWWHWSTLKVEIGILRHWGHSPGQLDWKAQRWASFPGVRYVLCVTLRRDMTSAQYKLYTIEDQGLHLPEQKPISVVFPQTYMKFDSRRLLGLQLSDELPYGFPDPLAVNLYAVLDDARR</sequence>
<gene>
    <name evidence="1" type="ORF">F444_11869</name>
</gene>
<organism evidence="1 2">
    <name type="scientific">Phytophthora nicotianae P1976</name>
    <dbReference type="NCBI Taxonomy" id="1317066"/>
    <lineage>
        <taxon>Eukaryota</taxon>
        <taxon>Sar</taxon>
        <taxon>Stramenopiles</taxon>
        <taxon>Oomycota</taxon>
        <taxon>Peronosporomycetes</taxon>
        <taxon>Peronosporales</taxon>
        <taxon>Peronosporaceae</taxon>
        <taxon>Phytophthora</taxon>
    </lineage>
</organism>
<evidence type="ECO:0000313" key="1">
    <source>
        <dbReference type="EMBL" id="ETO71886.1"/>
    </source>
</evidence>
<dbReference type="EMBL" id="ANJA01002134">
    <property type="protein sequence ID" value="ETO71886.1"/>
    <property type="molecule type" value="Genomic_DNA"/>
</dbReference>
<evidence type="ECO:0000313" key="2">
    <source>
        <dbReference type="Proteomes" id="UP000028582"/>
    </source>
</evidence>
<name>A0A080ZZ25_PHYNI</name>
<dbReference type="Proteomes" id="UP000028582">
    <property type="component" value="Unassembled WGS sequence"/>
</dbReference>